<evidence type="ECO:0000256" key="2">
    <source>
        <dbReference type="ARBA" id="ARBA00022598"/>
    </source>
</evidence>
<dbReference type="InterPro" id="IPR055377">
    <property type="entry name" value="GH3_M"/>
</dbReference>
<dbReference type="Pfam" id="PF03321">
    <property type="entry name" value="GH3"/>
    <property type="match status" value="1"/>
</dbReference>
<dbReference type="Pfam" id="PF23571">
    <property type="entry name" value="GH3_M"/>
    <property type="match status" value="1"/>
</dbReference>
<proteinExistence type="inferred from homology"/>
<dbReference type="EMBL" id="NMUH01000983">
    <property type="protein sequence ID" value="MQL87508.1"/>
    <property type="molecule type" value="Genomic_DNA"/>
</dbReference>
<name>A0A843UVE6_COLES</name>
<accession>A0A843UVE6</accession>
<comment type="similarity">
    <text evidence="1">Belongs to the IAA-amido conjugating enzyme family.</text>
</comment>
<dbReference type="Pfam" id="PF23572">
    <property type="entry name" value="GH3_C"/>
    <property type="match status" value="1"/>
</dbReference>
<dbReference type="AlphaFoldDB" id="A0A843UVE6"/>
<sequence>MLPSCDPNDGEGTMRLLEDLTTNAGQVQQQVLTEILTRNAGTEYLRGFLGGRVDRHLFKEKVPIVDYEQVKPYIERLANGEPSSIISSQPISELLTRYVQGLDQGKGMYLLFIKPEISTPSGLVARPVLTSYYKSSHFRNRPFNKFNVYTSPDETILCPDSKQSMYCQLLCGLVQRGEVLRVGAVFASAFLRAVKFLEDHWRELCANIRAGSLSDWITDAGCRAAVLAGALKQSDTELASAIAAECGRSSWEGIIKKLWPRTKYVDVIVTGSMAQYIPTLEFYSGGLPLVSTMYASSECFFGINLRPLSLPSDVSYTLLPNMAYFEFLPVEKDTNGAQVEHVECNGKLGNDVRSKALQRQQQQLAGAAAVDLVDVEPGRHYELLVTTFTGLYRYRVGDILMVTGFHNAAPQFRFLHRRNVVLSVDTDKTNEEDLLRAVTQAKRLLEPLGCLLAEYTSYADTLSIPGHYVLFWELKARGGGEEHGTVDARVMEGCCEAVEGSLDAVYRRCRSKDRSVGPLEIRVVKQGTFDSLMDFCVLRGSSVNQYKTPRCIKCKEAIELLDSRVVGRFFSKNTPLWQPMKIGS</sequence>
<feature type="domain" description="GH3 C-terminal" evidence="4">
    <location>
        <begin position="432"/>
        <end position="554"/>
    </location>
</feature>
<dbReference type="GO" id="GO:0005737">
    <property type="term" value="C:cytoplasm"/>
    <property type="evidence" value="ECO:0007669"/>
    <property type="project" value="TreeGrafter"/>
</dbReference>
<dbReference type="Proteomes" id="UP000652761">
    <property type="component" value="Unassembled WGS sequence"/>
</dbReference>
<keyword evidence="2" id="KW-0436">Ligase</keyword>
<evidence type="ECO:0000259" key="4">
    <source>
        <dbReference type="Pfam" id="PF23572"/>
    </source>
</evidence>
<keyword evidence="6" id="KW-1185">Reference proteome</keyword>
<feature type="domain" description="GH3 middle" evidence="3">
    <location>
        <begin position="316"/>
        <end position="417"/>
    </location>
</feature>
<dbReference type="OrthoDB" id="10004661at2759"/>
<evidence type="ECO:0000256" key="1">
    <source>
        <dbReference type="ARBA" id="ARBA00008068"/>
    </source>
</evidence>
<comment type="caution">
    <text evidence="5">The sequence shown here is derived from an EMBL/GenBank/DDBJ whole genome shotgun (WGS) entry which is preliminary data.</text>
</comment>
<dbReference type="InterPro" id="IPR055378">
    <property type="entry name" value="GH3_C"/>
</dbReference>
<dbReference type="InterPro" id="IPR004993">
    <property type="entry name" value="GH3"/>
</dbReference>
<evidence type="ECO:0000313" key="6">
    <source>
        <dbReference type="Proteomes" id="UP000652761"/>
    </source>
</evidence>
<gene>
    <name evidence="5" type="ORF">Taro_020055</name>
</gene>
<reference evidence="5" key="1">
    <citation type="submission" date="2017-07" db="EMBL/GenBank/DDBJ databases">
        <title>Taro Niue Genome Assembly and Annotation.</title>
        <authorList>
            <person name="Atibalentja N."/>
            <person name="Keating K."/>
            <person name="Fields C.J."/>
        </authorList>
    </citation>
    <scope>NUCLEOTIDE SEQUENCE</scope>
    <source>
        <strain evidence="5">Niue_2</strain>
        <tissue evidence="5">Leaf</tissue>
    </source>
</reference>
<evidence type="ECO:0000259" key="3">
    <source>
        <dbReference type="Pfam" id="PF23571"/>
    </source>
</evidence>
<evidence type="ECO:0000313" key="5">
    <source>
        <dbReference type="EMBL" id="MQL87508.1"/>
    </source>
</evidence>
<evidence type="ECO:0008006" key="7">
    <source>
        <dbReference type="Google" id="ProtNLM"/>
    </source>
</evidence>
<dbReference type="PANTHER" id="PTHR31901:SF33">
    <property type="entry name" value="INDOLE-3-ACETIC ACID-AMIDO SYNTHETASE GH3.17"/>
    <property type="match status" value="1"/>
</dbReference>
<protein>
    <recommendedName>
        <fullName evidence="7">Indole-3-acetic acid-amido synthetase GH3.17</fullName>
    </recommendedName>
</protein>
<dbReference type="PANTHER" id="PTHR31901">
    <property type="entry name" value="GH3 DOMAIN-CONTAINING PROTEIN"/>
    <property type="match status" value="1"/>
</dbReference>
<organism evidence="5 6">
    <name type="scientific">Colocasia esculenta</name>
    <name type="common">Wild taro</name>
    <name type="synonym">Arum esculentum</name>
    <dbReference type="NCBI Taxonomy" id="4460"/>
    <lineage>
        <taxon>Eukaryota</taxon>
        <taxon>Viridiplantae</taxon>
        <taxon>Streptophyta</taxon>
        <taxon>Embryophyta</taxon>
        <taxon>Tracheophyta</taxon>
        <taxon>Spermatophyta</taxon>
        <taxon>Magnoliopsida</taxon>
        <taxon>Liliopsida</taxon>
        <taxon>Araceae</taxon>
        <taxon>Aroideae</taxon>
        <taxon>Colocasieae</taxon>
        <taxon>Colocasia</taxon>
    </lineage>
</organism>
<dbReference type="GO" id="GO:0016881">
    <property type="term" value="F:acid-amino acid ligase activity"/>
    <property type="evidence" value="ECO:0007669"/>
    <property type="project" value="TreeGrafter"/>
</dbReference>